<feature type="compositionally biased region" description="Polar residues" evidence="1">
    <location>
        <begin position="27"/>
        <end position="56"/>
    </location>
</feature>
<gene>
    <name evidence="2" type="ORF">OJAV_G00211810</name>
</gene>
<keyword evidence="3" id="KW-1185">Reference proteome</keyword>
<feature type="region of interest" description="Disordered" evidence="1">
    <location>
        <begin position="27"/>
        <end position="59"/>
    </location>
</feature>
<evidence type="ECO:0000256" key="1">
    <source>
        <dbReference type="SAM" id="MobiDB-lite"/>
    </source>
</evidence>
<sequence length="72" mass="7534">MNASLIFPSPPAPSHISLLASTDSSRLNPVRSATRTSSGTDQGVTITGRSRTNGGENENAYVKSKEGWMLGA</sequence>
<evidence type="ECO:0000313" key="2">
    <source>
        <dbReference type="EMBL" id="RVE57009.1"/>
    </source>
</evidence>
<name>A0A3S2MDW4_ORYJA</name>
<reference evidence="2 3" key="2">
    <citation type="submission" date="2019-01" db="EMBL/GenBank/DDBJ databases">
        <title>A chromosome length genome reference of the Java medaka (oryzias javanicus).</title>
        <authorList>
            <person name="Herpin A."/>
            <person name="Takehana Y."/>
            <person name="Naruse K."/>
            <person name="Ansai S."/>
            <person name="Kawaguchi M."/>
        </authorList>
    </citation>
    <scope>NUCLEOTIDE SEQUENCE [LARGE SCALE GENOMIC DNA]</scope>
    <source>
        <strain evidence="2">RS831</strain>
        <tissue evidence="2">Whole body</tissue>
    </source>
</reference>
<reference evidence="2 3" key="1">
    <citation type="submission" date="2018-11" db="EMBL/GenBank/DDBJ databases">
        <authorList>
            <person name="Lopez-Roques C."/>
            <person name="Donnadieu C."/>
            <person name="Bouchez O."/>
            <person name="Klopp C."/>
            <person name="Cabau C."/>
            <person name="Zahm M."/>
        </authorList>
    </citation>
    <scope>NUCLEOTIDE SEQUENCE [LARGE SCALE GENOMIC DNA]</scope>
    <source>
        <strain evidence="2">RS831</strain>
        <tissue evidence="2">Whole body</tissue>
    </source>
</reference>
<proteinExistence type="predicted"/>
<dbReference type="AlphaFoldDB" id="A0A3S2MDW4"/>
<accession>A0A3S2MDW4</accession>
<dbReference type="EMBL" id="CM012458">
    <property type="protein sequence ID" value="RVE57009.1"/>
    <property type="molecule type" value="Genomic_DNA"/>
</dbReference>
<dbReference type="Proteomes" id="UP000283210">
    <property type="component" value="Chromosome 22"/>
</dbReference>
<organism evidence="2 3">
    <name type="scientific">Oryzias javanicus</name>
    <name type="common">Javanese ricefish</name>
    <name type="synonym">Aplocheilus javanicus</name>
    <dbReference type="NCBI Taxonomy" id="123683"/>
    <lineage>
        <taxon>Eukaryota</taxon>
        <taxon>Metazoa</taxon>
        <taxon>Chordata</taxon>
        <taxon>Craniata</taxon>
        <taxon>Vertebrata</taxon>
        <taxon>Euteleostomi</taxon>
        <taxon>Actinopterygii</taxon>
        <taxon>Neopterygii</taxon>
        <taxon>Teleostei</taxon>
        <taxon>Neoteleostei</taxon>
        <taxon>Acanthomorphata</taxon>
        <taxon>Ovalentaria</taxon>
        <taxon>Atherinomorphae</taxon>
        <taxon>Beloniformes</taxon>
        <taxon>Adrianichthyidae</taxon>
        <taxon>Oryziinae</taxon>
        <taxon>Oryzias</taxon>
    </lineage>
</organism>
<protein>
    <submittedName>
        <fullName evidence="2">Uncharacterized protein</fullName>
    </submittedName>
</protein>
<evidence type="ECO:0000313" key="3">
    <source>
        <dbReference type="Proteomes" id="UP000283210"/>
    </source>
</evidence>